<dbReference type="Gene3D" id="3.90.870.10">
    <property type="entry name" value="DHBP synthase"/>
    <property type="match status" value="1"/>
</dbReference>
<dbReference type="PANTHER" id="PTHR21327">
    <property type="entry name" value="GTP CYCLOHYDROLASE II-RELATED"/>
    <property type="match status" value="1"/>
</dbReference>
<evidence type="ECO:0000256" key="11">
    <source>
        <dbReference type="HAMAP-Rule" id="MF_00180"/>
    </source>
</evidence>
<comment type="cofactor">
    <cofactor evidence="2">
        <name>Mn(2+)</name>
        <dbReference type="ChEBI" id="CHEBI:29035"/>
    </cofactor>
</comment>
<feature type="binding site" evidence="11">
    <location>
        <begin position="26"/>
        <end position="27"/>
    </location>
    <ligand>
        <name>D-ribulose 5-phosphate</name>
        <dbReference type="ChEBI" id="CHEBI:58121"/>
    </ligand>
</feature>
<evidence type="ECO:0000256" key="3">
    <source>
        <dbReference type="ARBA" id="ARBA00002284"/>
    </source>
</evidence>
<feature type="binding site" evidence="11">
    <location>
        <position position="141"/>
    </location>
    <ligand>
        <name>Mg(2+)</name>
        <dbReference type="ChEBI" id="CHEBI:18420"/>
        <label>2</label>
    </ligand>
</feature>
<comment type="subunit">
    <text evidence="11 12">Homodimer.</text>
</comment>
<evidence type="ECO:0000256" key="8">
    <source>
        <dbReference type="ARBA" id="ARBA00022842"/>
    </source>
</evidence>
<keyword evidence="9 11" id="KW-0464">Manganese</keyword>
<dbReference type="GO" id="GO:0005829">
    <property type="term" value="C:cytosol"/>
    <property type="evidence" value="ECO:0007669"/>
    <property type="project" value="TreeGrafter"/>
</dbReference>
<evidence type="ECO:0000256" key="10">
    <source>
        <dbReference type="ARBA" id="ARBA00023239"/>
    </source>
</evidence>
<sequence length="209" mass="23389">MFDTIEEAIEDLKNGKVIIVCDDEDRENEGDFIALAEKATPDIINFMATHGRGLICVPIEEELARKLDLSPMVTVNTDSHGTAFTVSIDHKYTTTGISAFERSATILSMMDPNSKPEDFKRPGHIFPLIAKEGGVLRRNGHTEAAVDLAKLAGAKPAGVICEIMNEDGTMARVPELRKIADRFHLKFITIKDLIEYRTKKEHHEQHLRH</sequence>
<dbReference type="InterPro" id="IPR017945">
    <property type="entry name" value="DHBP_synth_RibB-like_a/b_dom"/>
</dbReference>
<dbReference type="SUPFAM" id="SSF55821">
    <property type="entry name" value="YrdC/RibB"/>
    <property type="match status" value="1"/>
</dbReference>
<comment type="cofactor">
    <cofactor evidence="11 12">
        <name>Mg(2+)</name>
        <dbReference type="ChEBI" id="CHEBI:18420"/>
    </cofactor>
    <cofactor evidence="11 12">
        <name>Mn(2+)</name>
        <dbReference type="ChEBI" id="CHEBI:29035"/>
    </cofactor>
    <text evidence="11 12">Binds 2 divalent metal cations per subunit. Magnesium or manganese.</text>
</comment>
<comment type="similarity">
    <text evidence="5">In the N-terminal section; belongs to the DHBP synthase family.</text>
</comment>
<evidence type="ECO:0000256" key="6">
    <source>
        <dbReference type="ARBA" id="ARBA00022619"/>
    </source>
</evidence>
<dbReference type="UniPathway" id="UPA00275">
    <property type="reaction ID" value="UER00399"/>
</dbReference>
<comment type="caution">
    <text evidence="13">The sequence shown here is derived from an EMBL/GenBank/DDBJ whole genome shotgun (WGS) entry which is preliminary data.</text>
</comment>
<keyword evidence="8 11" id="KW-0460">Magnesium</keyword>
<comment type="similarity">
    <text evidence="11 12">Belongs to the DHBP synthase family.</text>
</comment>
<evidence type="ECO:0000256" key="4">
    <source>
        <dbReference type="ARBA" id="ARBA00004904"/>
    </source>
</evidence>
<dbReference type="HAMAP" id="MF_00180">
    <property type="entry name" value="RibB"/>
    <property type="match status" value="1"/>
</dbReference>
<dbReference type="PANTHER" id="PTHR21327:SF18">
    <property type="entry name" value="3,4-DIHYDROXY-2-BUTANONE 4-PHOSPHATE SYNTHASE"/>
    <property type="match status" value="1"/>
</dbReference>
<dbReference type="GO" id="GO:0008686">
    <property type="term" value="F:3,4-dihydroxy-2-butanone-4-phosphate synthase activity"/>
    <property type="evidence" value="ECO:0007669"/>
    <property type="project" value="UniProtKB-UniRule"/>
</dbReference>
<feature type="binding site" evidence="11">
    <location>
        <begin position="138"/>
        <end position="142"/>
    </location>
    <ligand>
        <name>D-ribulose 5-phosphate</name>
        <dbReference type="ChEBI" id="CHEBI:58121"/>
    </ligand>
</feature>
<proteinExistence type="inferred from homology"/>
<dbReference type="EC" id="4.1.99.12" evidence="11 12"/>
<accession>A0A6B3TQX4</accession>
<keyword evidence="6 11" id="KW-0686">Riboflavin biosynthesis</keyword>
<evidence type="ECO:0000256" key="2">
    <source>
        <dbReference type="ARBA" id="ARBA00001936"/>
    </source>
</evidence>
<dbReference type="Proteomes" id="UP000481621">
    <property type="component" value="Unassembled WGS sequence"/>
</dbReference>
<keyword evidence="7 11" id="KW-0479">Metal-binding</keyword>
<dbReference type="AlphaFoldDB" id="A0A6B3TQX4"/>
<keyword evidence="14" id="KW-1185">Reference proteome</keyword>
<dbReference type="GO" id="GO:0003935">
    <property type="term" value="F:GTP cyclohydrolase II activity"/>
    <property type="evidence" value="ECO:0007669"/>
    <property type="project" value="TreeGrafter"/>
</dbReference>
<comment type="function">
    <text evidence="3 11 12">Catalyzes the conversion of D-ribulose 5-phosphate to formate and 3,4-dihydroxy-2-butanone 4-phosphate.</text>
</comment>
<feature type="site" description="Essential for catalytic activity" evidence="11">
    <location>
        <position position="124"/>
    </location>
</feature>
<gene>
    <name evidence="11 13" type="primary">ribB</name>
    <name evidence="13" type="ORF">G4Z05_04280</name>
</gene>
<dbReference type="Pfam" id="PF00926">
    <property type="entry name" value="DHBP_synthase"/>
    <property type="match status" value="1"/>
</dbReference>
<reference evidence="13" key="1">
    <citation type="submission" date="2020-02" db="EMBL/GenBank/DDBJ databases">
        <title>Bacillus sedimentmangrovi sp. nov., isolated from sediment of the mangrove ecosystem.</title>
        <authorList>
            <person name="Liu G."/>
        </authorList>
    </citation>
    <scope>NUCLEOTIDE SEQUENCE [LARGE SCALE GENOMIC DNA]</scope>
    <source>
        <strain evidence="13">SgZ-7</strain>
    </source>
</reference>
<dbReference type="GO" id="GO:0030145">
    <property type="term" value="F:manganese ion binding"/>
    <property type="evidence" value="ECO:0007669"/>
    <property type="project" value="UniProtKB-UniRule"/>
</dbReference>
<dbReference type="FunFam" id="3.90.870.10:FF:000001">
    <property type="entry name" value="Riboflavin biosynthesis protein RibBA"/>
    <property type="match status" value="1"/>
</dbReference>
<evidence type="ECO:0000256" key="1">
    <source>
        <dbReference type="ARBA" id="ARBA00000141"/>
    </source>
</evidence>
<evidence type="ECO:0000313" key="13">
    <source>
        <dbReference type="EMBL" id="NEX78107.1"/>
    </source>
</evidence>
<dbReference type="GO" id="GO:0000287">
    <property type="term" value="F:magnesium ion binding"/>
    <property type="evidence" value="ECO:0007669"/>
    <property type="project" value="UniProtKB-UniRule"/>
</dbReference>
<evidence type="ECO:0000256" key="12">
    <source>
        <dbReference type="RuleBase" id="RU003843"/>
    </source>
</evidence>
<evidence type="ECO:0000256" key="7">
    <source>
        <dbReference type="ARBA" id="ARBA00022723"/>
    </source>
</evidence>
<name>A0A6B3TQX4_9BACI</name>
<organism evidence="13 14">
    <name type="scientific">Neobacillus thermocopriae</name>
    <dbReference type="NCBI Taxonomy" id="1215031"/>
    <lineage>
        <taxon>Bacteria</taxon>
        <taxon>Bacillati</taxon>
        <taxon>Bacillota</taxon>
        <taxon>Bacilli</taxon>
        <taxon>Bacillales</taxon>
        <taxon>Bacillaceae</taxon>
        <taxon>Neobacillus</taxon>
    </lineage>
</organism>
<keyword evidence="10 11" id="KW-0456">Lyase</keyword>
<evidence type="ECO:0000256" key="5">
    <source>
        <dbReference type="ARBA" id="ARBA00005520"/>
    </source>
</evidence>
<feature type="binding site" evidence="11">
    <location>
        <position position="31"/>
    </location>
    <ligand>
        <name>D-ribulose 5-phosphate</name>
        <dbReference type="ChEBI" id="CHEBI:58121"/>
    </ligand>
</feature>
<dbReference type="EMBL" id="JAAIUV010000004">
    <property type="protein sequence ID" value="NEX78107.1"/>
    <property type="molecule type" value="Genomic_DNA"/>
</dbReference>
<feature type="binding site" evidence="11">
    <location>
        <position position="27"/>
    </location>
    <ligand>
        <name>Mg(2+)</name>
        <dbReference type="ChEBI" id="CHEBI:18420"/>
        <label>2</label>
    </ligand>
</feature>
<dbReference type="GO" id="GO:0009231">
    <property type="term" value="P:riboflavin biosynthetic process"/>
    <property type="evidence" value="ECO:0007669"/>
    <property type="project" value="UniProtKB-UniRule"/>
</dbReference>
<comment type="pathway">
    <text evidence="4 11 12">Cofactor biosynthesis; riboflavin biosynthesis; 2-hydroxy-3-oxobutyl phosphate from D-ribulose 5-phosphate: step 1/1.</text>
</comment>
<comment type="catalytic activity">
    <reaction evidence="1 11 12">
        <text>D-ribulose 5-phosphate = (2S)-2-hydroxy-3-oxobutyl phosphate + formate + H(+)</text>
        <dbReference type="Rhea" id="RHEA:18457"/>
        <dbReference type="ChEBI" id="CHEBI:15378"/>
        <dbReference type="ChEBI" id="CHEBI:15740"/>
        <dbReference type="ChEBI" id="CHEBI:58121"/>
        <dbReference type="ChEBI" id="CHEBI:58830"/>
        <dbReference type="EC" id="4.1.99.12"/>
    </reaction>
</comment>
<evidence type="ECO:0000313" key="14">
    <source>
        <dbReference type="Proteomes" id="UP000481621"/>
    </source>
</evidence>
<dbReference type="NCBIfam" id="TIGR00506">
    <property type="entry name" value="ribB"/>
    <property type="match status" value="1"/>
</dbReference>
<evidence type="ECO:0000256" key="9">
    <source>
        <dbReference type="ARBA" id="ARBA00023211"/>
    </source>
</evidence>
<protein>
    <recommendedName>
        <fullName evidence="11 12">3,4-dihydroxy-2-butanone 4-phosphate synthase</fullName>
        <shortName evidence="11 12">DHBP synthase</shortName>
        <ecNumber evidence="11 12">4.1.99.12</ecNumber>
    </recommendedName>
</protein>
<feature type="binding site" evidence="11">
    <location>
        <position position="27"/>
    </location>
    <ligand>
        <name>Mg(2+)</name>
        <dbReference type="ChEBI" id="CHEBI:18420"/>
        <label>1</label>
    </ligand>
</feature>
<feature type="site" description="Essential for catalytic activity" evidence="11">
    <location>
        <position position="162"/>
    </location>
</feature>
<dbReference type="InterPro" id="IPR000422">
    <property type="entry name" value="DHBP_synthase_RibB"/>
</dbReference>